<keyword evidence="2" id="KW-1185">Reference proteome</keyword>
<protein>
    <submittedName>
        <fullName evidence="1">Jg2309 protein</fullName>
    </submittedName>
</protein>
<comment type="caution">
    <text evidence="1">The sequence shown here is derived from an EMBL/GenBank/DDBJ whole genome shotgun (WGS) entry which is preliminary data.</text>
</comment>
<organism evidence="1 2">
    <name type="scientific">Pararge aegeria aegeria</name>
    <dbReference type="NCBI Taxonomy" id="348720"/>
    <lineage>
        <taxon>Eukaryota</taxon>
        <taxon>Metazoa</taxon>
        <taxon>Ecdysozoa</taxon>
        <taxon>Arthropoda</taxon>
        <taxon>Hexapoda</taxon>
        <taxon>Insecta</taxon>
        <taxon>Pterygota</taxon>
        <taxon>Neoptera</taxon>
        <taxon>Endopterygota</taxon>
        <taxon>Lepidoptera</taxon>
        <taxon>Glossata</taxon>
        <taxon>Ditrysia</taxon>
        <taxon>Papilionoidea</taxon>
        <taxon>Nymphalidae</taxon>
        <taxon>Satyrinae</taxon>
        <taxon>Satyrini</taxon>
        <taxon>Parargina</taxon>
        <taxon>Pararge</taxon>
    </lineage>
</organism>
<name>A0A8S4S490_9NEOP</name>
<evidence type="ECO:0000313" key="2">
    <source>
        <dbReference type="Proteomes" id="UP000838756"/>
    </source>
</evidence>
<gene>
    <name evidence="1" type="primary">jg2309</name>
    <name evidence="1" type="ORF">PAEG_LOCUS22253</name>
</gene>
<accession>A0A8S4S490</accession>
<proteinExistence type="predicted"/>
<dbReference type="EMBL" id="CAKXAJ010026029">
    <property type="protein sequence ID" value="CAH2251658.1"/>
    <property type="molecule type" value="Genomic_DNA"/>
</dbReference>
<evidence type="ECO:0000313" key="1">
    <source>
        <dbReference type="EMBL" id="CAH2251658.1"/>
    </source>
</evidence>
<dbReference type="Proteomes" id="UP000838756">
    <property type="component" value="Unassembled WGS sequence"/>
</dbReference>
<dbReference type="OrthoDB" id="407509at2759"/>
<dbReference type="AlphaFoldDB" id="A0A8S4S490"/>
<sequence length="105" mass="11986">MAAAHSSEIRWTLGSQGAGMATRHRLTLIRKLKVTQQAMERAMLGVSLCDKIGNGEIRRTSYETVVTNYKARRTDGRWGPKVLEWQPRNGNRNVGRSTTWWKDDI</sequence>
<reference evidence="1" key="1">
    <citation type="submission" date="2022-03" db="EMBL/GenBank/DDBJ databases">
        <authorList>
            <person name="Lindestad O."/>
        </authorList>
    </citation>
    <scope>NUCLEOTIDE SEQUENCE</scope>
</reference>